<evidence type="ECO:0000256" key="12">
    <source>
        <dbReference type="RuleBase" id="RU361156"/>
    </source>
</evidence>
<feature type="compositionally biased region" description="Basic and acidic residues" evidence="13">
    <location>
        <begin position="489"/>
        <end position="519"/>
    </location>
</feature>
<dbReference type="InterPro" id="IPR018202">
    <property type="entry name" value="Ser_caboxypep_ser_AS"/>
</dbReference>
<evidence type="ECO:0000313" key="16">
    <source>
        <dbReference type="Proteomes" id="UP000077315"/>
    </source>
</evidence>
<dbReference type="PANTHER" id="PTHR11802:SF190">
    <property type="entry name" value="PHEROMONE-PROCESSING CARBOXYPEPTIDASE KEX1"/>
    <property type="match status" value="1"/>
</dbReference>
<keyword evidence="5 14" id="KW-0812">Transmembrane</keyword>
<dbReference type="GO" id="GO:0006508">
    <property type="term" value="P:proteolysis"/>
    <property type="evidence" value="ECO:0007669"/>
    <property type="project" value="UniProtKB-KW"/>
</dbReference>
<dbReference type="GO" id="GO:0005802">
    <property type="term" value="C:trans-Golgi network"/>
    <property type="evidence" value="ECO:0007669"/>
    <property type="project" value="TreeGrafter"/>
</dbReference>
<dbReference type="FunCoup" id="A0A162PW85">
    <property type="interactions" value="303"/>
</dbReference>
<dbReference type="SUPFAM" id="SSF53474">
    <property type="entry name" value="alpha/beta-Hydrolases"/>
    <property type="match status" value="1"/>
</dbReference>
<feature type="compositionally biased region" description="Polar residues" evidence="13">
    <location>
        <begin position="463"/>
        <end position="472"/>
    </location>
</feature>
<dbReference type="AlphaFoldDB" id="A0A162PW85"/>
<name>A0A162PW85_PHYB8</name>
<evidence type="ECO:0000256" key="8">
    <source>
        <dbReference type="ARBA" id="ARBA00022989"/>
    </source>
</evidence>
<evidence type="ECO:0000256" key="2">
    <source>
        <dbReference type="ARBA" id="ARBA00004393"/>
    </source>
</evidence>
<dbReference type="GO" id="GO:0006915">
    <property type="term" value="P:apoptotic process"/>
    <property type="evidence" value="ECO:0007669"/>
    <property type="project" value="UniProtKB-KW"/>
</dbReference>
<dbReference type="InParanoid" id="A0A162PW85"/>
<keyword evidence="6" id="KW-0053">Apoptosis</keyword>
<evidence type="ECO:0000256" key="9">
    <source>
        <dbReference type="ARBA" id="ARBA00023034"/>
    </source>
</evidence>
<proteinExistence type="inferred from homology"/>
<accession>A0A162PW85</accession>
<feature type="region of interest" description="Disordered" evidence="13">
    <location>
        <begin position="456"/>
        <end position="519"/>
    </location>
</feature>
<feature type="compositionally biased region" description="Polar residues" evidence="13">
    <location>
        <begin position="642"/>
        <end position="651"/>
    </location>
</feature>
<keyword evidence="8 14" id="KW-1133">Transmembrane helix</keyword>
<reference evidence="16" key="1">
    <citation type="submission" date="2015-06" db="EMBL/GenBank/DDBJ databases">
        <title>Expansion of signal transduction pathways in fungi by whole-genome duplication.</title>
        <authorList>
            <consortium name="DOE Joint Genome Institute"/>
            <person name="Corrochano L.M."/>
            <person name="Kuo A."/>
            <person name="Marcet-Houben M."/>
            <person name="Polaino S."/>
            <person name="Salamov A."/>
            <person name="Villalobos J.M."/>
            <person name="Alvarez M.I."/>
            <person name="Avalos J."/>
            <person name="Benito E.P."/>
            <person name="Benoit I."/>
            <person name="Burger G."/>
            <person name="Camino L.P."/>
            <person name="Canovas D."/>
            <person name="Cerda-Olmedo E."/>
            <person name="Cheng J.-F."/>
            <person name="Dominguez A."/>
            <person name="Elias M."/>
            <person name="Eslava A.P."/>
            <person name="Glaser F."/>
            <person name="Grimwood J."/>
            <person name="Gutierrez G."/>
            <person name="Heitman J."/>
            <person name="Henrissat B."/>
            <person name="Iturriaga E.A."/>
            <person name="Lang B.F."/>
            <person name="Lavin J.L."/>
            <person name="Lee S."/>
            <person name="Li W."/>
            <person name="Lindquist E."/>
            <person name="Lopez-Garcia S."/>
            <person name="Luque E.M."/>
            <person name="Marcos A.T."/>
            <person name="Martin J."/>
            <person name="McCluskey K."/>
            <person name="Medina H.R."/>
            <person name="Miralles-Duran A."/>
            <person name="Miyazaki A."/>
            <person name="Munoz-Torres E."/>
            <person name="Oguiza J.A."/>
            <person name="Ohm R."/>
            <person name="Olmedo M."/>
            <person name="Orejas M."/>
            <person name="Ortiz-Castellanos L."/>
            <person name="Pisabarro A.G."/>
            <person name="Rodriguez-Romero J."/>
            <person name="Ruiz-Herrera J."/>
            <person name="Ruiz-Vazquez R."/>
            <person name="Sanz C."/>
            <person name="Schackwitz W."/>
            <person name="Schmutz J."/>
            <person name="Shahriari M."/>
            <person name="Shelest E."/>
            <person name="Silva-Franco F."/>
            <person name="Soanes D."/>
            <person name="Syed K."/>
            <person name="Tagua V.G."/>
            <person name="Talbot N.J."/>
            <person name="Thon M."/>
            <person name="De vries R.P."/>
            <person name="Wiebenga A."/>
            <person name="Yadav J.S."/>
            <person name="Braun E.L."/>
            <person name="Baker S."/>
            <person name="Garre V."/>
            <person name="Horwitz B."/>
            <person name="Torres-Martinez S."/>
            <person name="Idnurm A."/>
            <person name="Herrera-Estrella A."/>
            <person name="Gabaldon T."/>
            <person name="Grigoriev I.V."/>
        </authorList>
    </citation>
    <scope>NUCLEOTIDE SEQUENCE [LARGE SCALE GENOMIC DNA]</scope>
    <source>
        <strain evidence="16">NRRL 1555(-)</strain>
    </source>
</reference>
<keyword evidence="16" id="KW-1185">Reference proteome</keyword>
<dbReference type="InterPro" id="IPR029058">
    <property type="entry name" value="AB_hydrolase_fold"/>
</dbReference>
<evidence type="ECO:0000256" key="14">
    <source>
        <dbReference type="SAM" id="Phobius"/>
    </source>
</evidence>
<feature type="region of interest" description="Disordered" evidence="13">
    <location>
        <begin position="620"/>
        <end position="671"/>
    </location>
</feature>
<dbReference type="Pfam" id="PF00450">
    <property type="entry name" value="Peptidase_S10"/>
    <property type="match status" value="1"/>
</dbReference>
<evidence type="ECO:0000256" key="5">
    <source>
        <dbReference type="ARBA" id="ARBA00022692"/>
    </source>
</evidence>
<evidence type="ECO:0000313" key="15">
    <source>
        <dbReference type="EMBL" id="OAD76567.1"/>
    </source>
</evidence>
<evidence type="ECO:0000256" key="6">
    <source>
        <dbReference type="ARBA" id="ARBA00022703"/>
    </source>
</evidence>
<keyword evidence="11" id="KW-0325">Glycoprotein</keyword>
<keyword evidence="10 14" id="KW-0472">Membrane</keyword>
<dbReference type="EMBL" id="KV440975">
    <property type="protein sequence ID" value="OAD76567.1"/>
    <property type="molecule type" value="Genomic_DNA"/>
</dbReference>
<dbReference type="GO" id="GO:0004185">
    <property type="term" value="F:serine-type carboxypeptidase activity"/>
    <property type="evidence" value="ECO:0007669"/>
    <property type="project" value="UniProtKB-UniRule"/>
</dbReference>
<dbReference type="Gene3D" id="3.40.50.1820">
    <property type="entry name" value="alpha/beta hydrolase"/>
    <property type="match status" value="1"/>
</dbReference>
<dbReference type="PANTHER" id="PTHR11802">
    <property type="entry name" value="SERINE PROTEASE FAMILY S10 SERINE CARBOXYPEPTIDASE"/>
    <property type="match status" value="1"/>
</dbReference>
<keyword evidence="7 12" id="KW-0732">Signal</keyword>
<dbReference type="Proteomes" id="UP000077315">
    <property type="component" value="Unassembled WGS sequence"/>
</dbReference>
<dbReference type="RefSeq" id="XP_018294607.1">
    <property type="nucleotide sequence ID" value="XM_018438268.1"/>
</dbReference>
<keyword evidence="4 12" id="KW-0121">Carboxypeptidase</keyword>
<gene>
    <name evidence="15" type="ORF">PHYBLDRAFT_180132</name>
</gene>
<dbReference type="InterPro" id="IPR001563">
    <property type="entry name" value="Peptidase_S10"/>
</dbReference>
<evidence type="ECO:0000256" key="3">
    <source>
        <dbReference type="ARBA" id="ARBA00009431"/>
    </source>
</evidence>
<feature type="transmembrane region" description="Helical" evidence="14">
    <location>
        <begin position="527"/>
        <end position="550"/>
    </location>
</feature>
<evidence type="ECO:0000256" key="1">
    <source>
        <dbReference type="ARBA" id="ARBA00001003"/>
    </source>
</evidence>
<feature type="chain" id="PRO_5007747919" description="Carboxypeptidase" evidence="12">
    <location>
        <begin position="21"/>
        <end position="689"/>
    </location>
</feature>
<keyword evidence="12" id="KW-0378">Hydrolase</keyword>
<dbReference type="PROSITE" id="PS00131">
    <property type="entry name" value="CARBOXYPEPT_SER_SER"/>
    <property type="match status" value="1"/>
</dbReference>
<evidence type="ECO:0000256" key="13">
    <source>
        <dbReference type="SAM" id="MobiDB-lite"/>
    </source>
</evidence>
<dbReference type="GeneID" id="28999174"/>
<dbReference type="STRING" id="763407.A0A162PW85"/>
<keyword evidence="9" id="KW-0333">Golgi apparatus</keyword>
<dbReference type="InterPro" id="IPR033124">
    <property type="entry name" value="Ser_caboxypep_his_AS"/>
</dbReference>
<dbReference type="EC" id="3.4.16.-" evidence="12"/>
<comment type="subcellular location">
    <subcellularLocation>
        <location evidence="2">Golgi apparatus</location>
        <location evidence="2">trans-Golgi network membrane</location>
        <topology evidence="2">Single-pass type I membrane protein</topology>
    </subcellularLocation>
</comment>
<protein>
    <recommendedName>
        <fullName evidence="12">Carboxypeptidase</fullName>
        <ecNumber evidence="12">3.4.16.-</ecNumber>
    </recommendedName>
</protein>
<dbReference type="OrthoDB" id="443318at2759"/>
<feature type="compositionally biased region" description="Low complexity" evidence="13">
    <location>
        <begin position="629"/>
        <end position="641"/>
    </location>
</feature>
<evidence type="ECO:0000256" key="10">
    <source>
        <dbReference type="ARBA" id="ARBA00023136"/>
    </source>
</evidence>
<sequence>MWKRVFWSVLGLGFLPGLMAQKAEDYRITHLPGIDVNTLPSTQYAGHVEISPETNGHLFFWMIEQAQTTSPDKLIIWLNGGPGCSSMDGLFLENGPFRVNKDMSLSVSPGGWQDYATTVFLDQPVGTGFSFAETISYTKNLTQIAKDFTVFLDEFFEIFPDLKSKDMYIAGESYAGTYIPYIASLMLDQNAIKEREASLCILYNLKGIAIGNGWISPRHHYDAIYDFGVQNNILVGPYKALADKHLDRCHTLLDRSSRISIETCEQLMSDILDSSTYEEKGQQYCVNQYDIRIKNEEAPMCGQTWPHELTQVTEYLRLPELVSSIHAKKQSLGWVECARSVSYALDDDKSPPSFDLLPSILKEIPILLFSGEYDLICNHLGTEYMIGNMTWNGKQGFKSAKSEDWFMDDKVVGQYTEDRNLTYVLIKDGSHMVPYDKPLETLDMINRFIGAGDNSVVGKSSRVGPSNGSNGSKPPQPAKPQAKPTTSKTQDESKTKTPEENEEKPKEPTDKGTPEDETKNSDYWEQYYSWGTSALIFVILFAALLGYCWYRSRKQDRGNYSSAPSRSTQAPSRGIMGRIAGFFTECQVTPKPKFRLNDPYDDNELEELVVETPTLFVAEESDGEDHPNSSTSSPSHAAGSAVRSSNNTSPSRFAANYNEENTDDDFDDFADWDESSSLVDVDHKQGKKH</sequence>
<feature type="compositionally biased region" description="Acidic residues" evidence="13">
    <location>
        <begin position="660"/>
        <end position="671"/>
    </location>
</feature>
<dbReference type="PRINTS" id="PR00724">
    <property type="entry name" value="CRBOXYPTASEC"/>
</dbReference>
<keyword evidence="12" id="KW-0645">Protease</keyword>
<dbReference type="VEuPathDB" id="FungiDB:PHYBLDRAFT_180132"/>
<organism evidence="15 16">
    <name type="scientific">Phycomyces blakesleeanus (strain ATCC 8743b / DSM 1359 / FGSC 10004 / NBRC 33097 / NRRL 1555)</name>
    <dbReference type="NCBI Taxonomy" id="763407"/>
    <lineage>
        <taxon>Eukaryota</taxon>
        <taxon>Fungi</taxon>
        <taxon>Fungi incertae sedis</taxon>
        <taxon>Mucoromycota</taxon>
        <taxon>Mucoromycotina</taxon>
        <taxon>Mucoromycetes</taxon>
        <taxon>Mucorales</taxon>
        <taxon>Phycomycetaceae</taxon>
        <taxon>Phycomyces</taxon>
    </lineage>
</organism>
<evidence type="ECO:0000256" key="11">
    <source>
        <dbReference type="ARBA" id="ARBA00023180"/>
    </source>
</evidence>
<feature type="signal peptide" evidence="12">
    <location>
        <begin position="1"/>
        <end position="20"/>
    </location>
</feature>
<comment type="catalytic activity">
    <reaction evidence="1">
        <text>Preferential release of a C-terminal arginine or lysine residue.</text>
        <dbReference type="EC" id="3.4.16.6"/>
    </reaction>
</comment>
<dbReference type="PROSITE" id="PS00560">
    <property type="entry name" value="CARBOXYPEPT_SER_HIS"/>
    <property type="match status" value="1"/>
</dbReference>
<evidence type="ECO:0000256" key="7">
    <source>
        <dbReference type="ARBA" id="ARBA00022729"/>
    </source>
</evidence>
<comment type="similarity">
    <text evidence="3 12">Belongs to the peptidase S10 family.</text>
</comment>
<evidence type="ECO:0000256" key="4">
    <source>
        <dbReference type="ARBA" id="ARBA00022645"/>
    </source>
</evidence>